<evidence type="ECO:0000256" key="1">
    <source>
        <dbReference type="ARBA" id="ARBA00007074"/>
    </source>
</evidence>
<evidence type="ECO:0000256" key="2">
    <source>
        <dbReference type="ARBA" id="ARBA00022670"/>
    </source>
</evidence>
<dbReference type="PANTHER" id="PTHR47053:SF1">
    <property type="entry name" value="MUREIN DD-ENDOPEPTIDASE MEPH-RELATED"/>
    <property type="match status" value="1"/>
</dbReference>
<evidence type="ECO:0000256" key="5">
    <source>
        <dbReference type="SAM" id="MobiDB-lite"/>
    </source>
</evidence>
<dbReference type="InterPro" id="IPR051202">
    <property type="entry name" value="Peptidase_C40"/>
</dbReference>
<dbReference type="PROSITE" id="PS51935">
    <property type="entry name" value="NLPC_P60"/>
    <property type="match status" value="1"/>
</dbReference>
<keyword evidence="3" id="KW-0378">Hydrolase</keyword>
<feature type="region of interest" description="Disordered" evidence="5">
    <location>
        <begin position="41"/>
        <end position="109"/>
    </location>
</feature>
<dbReference type="PRINTS" id="PR01217">
    <property type="entry name" value="PRICHEXTENSN"/>
</dbReference>
<evidence type="ECO:0000259" key="6">
    <source>
        <dbReference type="PROSITE" id="PS51935"/>
    </source>
</evidence>
<evidence type="ECO:0000256" key="4">
    <source>
        <dbReference type="ARBA" id="ARBA00022807"/>
    </source>
</evidence>
<dbReference type="RefSeq" id="WP_111871401.1">
    <property type="nucleotide sequence ID" value="NZ_QLYX01000018.1"/>
</dbReference>
<dbReference type="Gene3D" id="3.90.1720.10">
    <property type="entry name" value="endopeptidase domain like (from Nostoc punctiforme)"/>
    <property type="match status" value="1"/>
</dbReference>
<accession>A0A365GXD1</accession>
<comment type="similarity">
    <text evidence="1">Belongs to the peptidase C40 family.</text>
</comment>
<dbReference type="InterPro" id="IPR000064">
    <property type="entry name" value="NLP_P60_dom"/>
</dbReference>
<sequence length="225" mass="23078">MFPKPRTFRFAGGVALGATAVVGSATLLGPTRAVDARALAAAPTTKPTAQTPQPPATPATPTPEPPAPTATPPQRPAAVPETKPPAQLPRPRPAAQPPAQTSGASGQGTAAVVAFARQQIGDSYSWGGNGPDAWDCSGLATAAWRKAGVQLPRTTTAIYSAVGRKVAYGDLQPGDLLFFYSGRSHVGVYAGQGQMIHAPSSGKHVQQVDLGSHYKQEFNGAVRPG</sequence>
<dbReference type="EMBL" id="QLYX01000018">
    <property type="protein sequence ID" value="RAY11494.1"/>
    <property type="molecule type" value="Genomic_DNA"/>
</dbReference>
<evidence type="ECO:0000313" key="8">
    <source>
        <dbReference type="Proteomes" id="UP000251891"/>
    </source>
</evidence>
<name>A0A365GXD1_9ACTN</name>
<dbReference type="GO" id="GO:0008234">
    <property type="term" value="F:cysteine-type peptidase activity"/>
    <property type="evidence" value="ECO:0007669"/>
    <property type="project" value="UniProtKB-KW"/>
</dbReference>
<dbReference type="GO" id="GO:0006508">
    <property type="term" value="P:proteolysis"/>
    <property type="evidence" value="ECO:0007669"/>
    <property type="project" value="UniProtKB-KW"/>
</dbReference>
<protein>
    <recommendedName>
        <fullName evidence="6">NlpC/P60 domain-containing protein</fullName>
    </recommendedName>
</protein>
<feature type="compositionally biased region" description="Low complexity" evidence="5">
    <location>
        <begin position="41"/>
        <end position="51"/>
    </location>
</feature>
<keyword evidence="4" id="KW-0788">Thiol protease</keyword>
<dbReference type="PANTHER" id="PTHR47053">
    <property type="entry name" value="MUREIN DD-ENDOPEPTIDASE MEPH-RELATED"/>
    <property type="match status" value="1"/>
</dbReference>
<evidence type="ECO:0000256" key="3">
    <source>
        <dbReference type="ARBA" id="ARBA00022801"/>
    </source>
</evidence>
<feature type="compositionally biased region" description="Pro residues" evidence="5">
    <location>
        <begin position="52"/>
        <end position="75"/>
    </location>
</feature>
<feature type="domain" description="NlpC/P60" evidence="6">
    <location>
        <begin position="106"/>
        <end position="225"/>
    </location>
</feature>
<keyword evidence="8" id="KW-1185">Reference proteome</keyword>
<feature type="compositionally biased region" description="Pro residues" evidence="5">
    <location>
        <begin position="82"/>
        <end position="96"/>
    </location>
</feature>
<dbReference type="AlphaFoldDB" id="A0A365GXD1"/>
<organism evidence="7 8">
    <name type="scientific">Actinomadura craniellae</name>
    <dbReference type="NCBI Taxonomy" id="2231787"/>
    <lineage>
        <taxon>Bacteria</taxon>
        <taxon>Bacillati</taxon>
        <taxon>Actinomycetota</taxon>
        <taxon>Actinomycetes</taxon>
        <taxon>Streptosporangiales</taxon>
        <taxon>Thermomonosporaceae</taxon>
        <taxon>Actinomadura</taxon>
    </lineage>
</organism>
<evidence type="ECO:0000313" key="7">
    <source>
        <dbReference type="EMBL" id="RAY11494.1"/>
    </source>
</evidence>
<dbReference type="SUPFAM" id="SSF54001">
    <property type="entry name" value="Cysteine proteinases"/>
    <property type="match status" value="1"/>
</dbReference>
<dbReference type="OrthoDB" id="3209655at2"/>
<dbReference type="Proteomes" id="UP000251891">
    <property type="component" value="Unassembled WGS sequence"/>
</dbReference>
<proteinExistence type="inferred from homology"/>
<dbReference type="InterPro" id="IPR038765">
    <property type="entry name" value="Papain-like_cys_pep_sf"/>
</dbReference>
<dbReference type="Pfam" id="PF00877">
    <property type="entry name" value="NLPC_P60"/>
    <property type="match status" value="1"/>
</dbReference>
<reference evidence="7 8" key="1">
    <citation type="submission" date="2018-06" db="EMBL/GenBank/DDBJ databases">
        <title>Actinomadura craniellae sp. nov. isolated from marine sponge Craniella sp.</title>
        <authorList>
            <person name="Li L."/>
            <person name="Xu Q.H."/>
            <person name="Lin H.W."/>
            <person name="Lu Y.H."/>
        </authorList>
    </citation>
    <scope>NUCLEOTIDE SEQUENCE [LARGE SCALE GENOMIC DNA]</scope>
    <source>
        <strain evidence="7 8">LHW63021</strain>
    </source>
</reference>
<keyword evidence="2" id="KW-0645">Protease</keyword>
<gene>
    <name evidence="7" type="ORF">DPM19_29760</name>
</gene>
<comment type="caution">
    <text evidence="7">The sequence shown here is derived from an EMBL/GenBank/DDBJ whole genome shotgun (WGS) entry which is preliminary data.</text>
</comment>